<evidence type="ECO:0000256" key="1">
    <source>
        <dbReference type="SAM" id="Coils"/>
    </source>
</evidence>
<sequence length="554" mass="62979">MATNPYYVLYKKRRQIKHPVYEAVLDLHLLGYNYNQLLQFLDLSHQKSLYYCFQKLNLPLDARGLLDELSSEPDLSLPDTSLQIPFLPDLNGPSVAQQIQIPVNNSPTLERNDPIPQTSIISNHNPATVQKVNKMKVNKKPRQSLGNENWLQNLVIDLSDSDFNSDYEDPDTHINSHDTVYLNKLNDNSEKSLSQLKEKELQIQKLKKSIQLLESSRTYPPPIPITTTTNHNDDNNIDLTTNQINSKIDDFQSQYNLAQVSYNQKLIEIDLSKKLINNLTKSLLNEKLLLSKKMHSLASLKQNLDDTKNNLDQNLPILKQLLLNKNIPKISPTSSTSSTSSTPSILTSSSTSTTTPNTPIITPMLDERKLLELKLKEKLKLKFLKKNIQKNTEIKQENTEIKQENIPIRHIQTDIHISNTLKPNIQLNHATLHPIQKFNNSINPIQIHSNNLDDKIHFKDNNSICFNNENDQIIPITIDSSDSDSEILLPIGNDHQNVEITKISQGTLDISDQNQLPTLNNQFLSSPSNSLISNQTTSPKVCTLKFFNFKISAI</sequence>
<dbReference type="Proteomes" id="UP000095038">
    <property type="component" value="Unassembled WGS sequence"/>
</dbReference>
<feature type="coiled-coil region" evidence="1">
    <location>
        <begin position="182"/>
        <end position="216"/>
    </location>
</feature>
<feature type="region of interest" description="Disordered" evidence="2">
    <location>
        <begin position="330"/>
        <end position="361"/>
    </location>
</feature>
<dbReference type="GeneID" id="30962165"/>
<proteinExistence type="predicted"/>
<gene>
    <name evidence="3" type="ORF">ASCRUDRAFT_101507</name>
</gene>
<keyword evidence="4" id="KW-1185">Reference proteome</keyword>
<dbReference type="EMBL" id="KV454475">
    <property type="protein sequence ID" value="ODV64031.1"/>
    <property type="molecule type" value="Genomic_DNA"/>
</dbReference>
<dbReference type="RefSeq" id="XP_020050338.1">
    <property type="nucleotide sequence ID" value="XM_020188529.1"/>
</dbReference>
<organism evidence="3 4">
    <name type="scientific">Ascoidea rubescens DSM 1968</name>
    <dbReference type="NCBI Taxonomy" id="1344418"/>
    <lineage>
        <taxon>Eukaryota</taxon>
        <taxon>Fungi</taxon>
        <taxon>Dikarya</taxon>
        <taxon>Ascomycota</taxon>
        <taxon>Saccharomycotina</taxon>
        <taxon>Saccharomycetes</taxon>
        <taxon>Ascoideaceae</taxon>
        <taxon>Ascoidea</taxon>
    </lineage>
</organism>
<evidence type="ECO:0000313" key="3">
    <source>
        <dbReference type="EMBL" id="ODV64031.1"/>
    </source>
</evidence>
<name>A0A1D2VQZ7_9ASCO</name>
<evidence type="ECO:0000313" key="4">
    <source>
        <dbReference type="Proteomes" id="UP000095038"/>
    </source>
</evidence>
<protein>
    <submittedName>
        <fullName evidence="3">Uncharacterized protein</fullName>
    </submittedName>
</protein>
<accession>A0A1D2VQZ7</accession>
<evidence type="ECO:0000256" key="2">
    <source>
        <dbReference type="SAM" id="MobiDB-lite"/>
    </source>
</evidence>
<dbReference type="AlphaFoldDB" id="A0A1D2VQZ7"/>
<reference evidence="4" key="1">
    <citation type="submission" date="2016-05" db="EMBL/GenBank/DDBJ databases">
        <title>Comparative genomics of biotechnologically important yeasts.</title>
        <authorList>
            <consortium name="DOE Joint Genome Institute"/>
            <person name="Riley R."/>
            <person name="Haridas S."/>
            <person name="Wolfe K.H."/>
            <person name="Lopes M.R."/>
            <person name="Hittinger C.T."/>
            <person name="Goker M."/>
            <person name="Salamov A."/>
            <person name="Wisecaver J."/>
            <person name="Long T.M."/>
            <person name="Aerts A.L."/>
            <person name="Barry K."/>
            <person name="Choi C."/>
            <person name="Clum A."/>
            <person name="Coughlan A.Y."/>
            <person name="Deshpande S."/>
            <person name="Douglass A.P."/>
            <person name="Hanson S.J."/>
            <person name="Klenk H.-P."/>
            <person name="Labutti K."/>
            <person name="Lapidus A."/>
            <person name="Lindquist E."/>
            <person name="Lipzen A."/>
            <person name="Meier-Kolthoff J.P."/>
            <person name="Ohm R.A."/>
            <person name="Otillar R.P."/>
            <person name="Pangilinan J."/>
            <person name="Peng Y."/>
            <person name="Rokas A."/>
            <person name="Rosa C.A."/>
            <person name="Scheuner C."/>
            <person name="Sibirny A.A."/>
            <person name="Slot J.C."/>
            <person name="Stielow J.B."/>
            <person name="Sun H."/>
            <person name="Kurtzman C.P."/>
            <person name="Blackwell M."/>
            <person name="Grigoriev I.V."/>
            <person name="Jeffries T.W."/>
        </authorList>
    </citation>
    <scope>NUCLEOTIDE SEQUENCE [LARGE SCALE GENOMIC DNA]</scope>
    <source>
        <strain evidence="4">DSM 1968</strain>
    </source>
</reference>
<keyword evidence="1" id="KW-0175">Coiled coil</keyword>
<dbReference type="InParanoid" id="A0A1D2VQZ7"/>